<comment type="caution">
    <text evidence="2">The sequence shown here is derived from an EMBL/GenBank/DDBJ whole genome shotgun (WGS) entry which is preliminary data.</text>
</comment>
<sequence length="175" mass="19973">MRPEETVSSTRSLRLVSPGRREDPAPQQSGSAKRTSGCQEGHLTSKSGLKRRQQEKWTEAKSTAAKVNGSDVNGKGKWKRRQRQRNSRESLCVKYLNAYPHHSGPRKIFSVMSLLPVALLRRVDRNSTTWKEQEKIIVLCFHLHTEIGWHGSSFGHYTVQQAVDFPKKRVPIAWV</sequence>
<feature type="compositionally biased region" description="Polar residues" evidence="1">
    <location>
        <begin position="1"/>
        <end position="12"/>
    </location>
</feature>
<dbReference type="Proteomes" id="UP000762676">
    <property type="component" value="Unassembled WGS sequence"/>
</dbReference>
<feature type="compositionally biased region" description="Polar residues" evidence="1">
    <location>
        <begin position="26"/>
        <end position="47"/>
    </location>
</feature>
<reference evidence="2 3" key="1">
    <citation type="journal article" date="2021" name="Elife">
        <title>Chloroplast acquisition without the gene transfer in kleptoplastic sea slugs, Plakobranchus ocellatus.</title>
        <authorList>
            <person name="Maeda T."/>
            <person name="Takahashi S."/>
            <person name="Yoshida T."/>
            <person name="Shimamura S."/>
            <person name="Takaki Y."/>
            <person name="Nagai Y."/>
            <person name="Toyoda A."/>
            <person name="Suzuki Y."/>
            <person name="Arimoto A."/>
            <person name="Ishii H."/>
            <person name="Satoh N."/>
            <person name="Nishiyama T."/>
            <person name="Hasebe M."/>
            <person name="Maruyama T."/>
            <person name="Minagawa J."/>
            <person name="Obokata J."/>
            <person name="Shigenobu S."/>
        </authorList>
    </citation>
    <scope>NUCLEOTIDE SEQUENCE [LARGE SCALE GENOMIC DNA]</scope>
</reference>
<dbReference type="EMBL" id="BMAT01001176">
    <property type="protein sequence ID" value="GFR81238.1"/>
    <property type="molecule type" value="Genomic_DNA"/>
</dbReference>
<organism evidence="2 3">
    <name type="scientific">Elysia marginata</name>
    <dbReference type="NCBI Taxonomy" id="1093978"/>
    <lineage>
        <taxon>Eukaryota</taxon>
        <taxon>Metazoa</taxon>
        <taxon>Spiralia</taxon>
        <taxon>Lophotrochozoa</taxon>
        <taxon>Mollusca</taxon>
        <taxon>Gastropoda</taxon>
        <taxon>Heterobranchia</taxon>
        <taxon>Euthyneura</taxon>
        <taxon>Panpulmonata</taxon>
        <taxon>Sacoglossa</taxon>
        <taxon>Placobranchoidea</taxon>
        <taxon>Plakobranchidae</taxon>
        <taxon>Elysia</taxon>
    </lineage>
</organism>
<evidence type="ECO:0000256" key="1">
    <source>
        <dbReference type="SAM" id="MobiDB-lite"/>
    </source>
</evidence>
<name>A0AAV4G6T2_9GAST</name>
<keyword evidence="3" id="KW-1185">Reference proteome</keyword>
<feature type="region of interest" description="Disordered" evidence="1">
    <location>
        <begin position="1"/>
        <end position="85"/>
    </location>
</feature>
<accession>A0AAV4G6T2</accession>
<evidence type="ECO:0008006" key="4">
    <source>
        <dbReference type="Google" id="ProtNLM"/>
    </source>
</evidence>
<evidence type="ECO:0000313" key="3">
    <source>
        <dbReference type="Proteomes" id="UP000762676"/>
    </source>
</evidence>
<protein>
    <recommendedName>
        <fullName evidence="4">Glycoside hydrolase family 38 N-terminal domain-containing protein</fullName>
    </recommendedName>
</protein>
<gene>
    <name evidence="2" type="ORF">ElyMa_000599500</name>
</gene>
<proteinExistence type="predicted"/>
<feature type="compositionally biased region" description="Basic residues" evidence="1">
    <location>
        <begin position="76"/>
        <end position="85"/>
    </location>
</feature>
<evidence type="ECO:0000313" key="2">
    <source>
        <dbReference type="EMBL" id="GFR81238.1"/>
    </source>
</evidence>
<dbReference type="AlphaFoldDB" id="A0AAV4G6T2"/>